<keyword evidence="3 6" id="KW-0560">Oxidoreductase</keyword>
<dbReference type="GO" id="GO:0004497">
    <property type="term" value="F:monooxygenase activity"/>
    <property type="evidence" value="ECO:0007669"/>
    <property type="project" value="UniProtKB-KW"/>
</dbReference>
<dbReference type="PANTHER" id="PTHR24296">
    <property type="entry name" value="CYTOCHROME P450"/>
    <property type="match status" value="1"/>
</dbReference>
<dbReference type="GO" id="GO:0005506">
    <property type="term" value="F:iron ion binding"/>
    <property type="evidence" value="ECO:0007669"/>
    <property type="project" value="InterPro"/>
</dbReference>
<dbReference type="Pfam" id="PF00067">
    <property type="entry name" value="p450"/>
    <property type="match status" value="1"/>
</dbReference>
<reference evidence="7" key="1">
    <citation type="journal article" date="2020" name="Fungal Divers.">
        <title>Resolving the Mortierellaceae phylogeny through synthesis of multi-gene phylogenetics and phylogenomics.</title>
        <authorList>
            <person name="Vandepol N."/>
            <person name="Liber J."/>
            <person name="Desiro A."/>
            <person name="Na H."/>
            <person name="Kennedy M."/>
            <person name="Barry K."/>
            <person name="Grigoriev I.V."/>
            <person name="Miller A.N."/>
            <person name="O'Donnell K."/>
            <person name="Stajich J.E."/>
            <person name="Bonito G."/>
        </authorList>
    </citation>
    <scope>NUCLEOTIDE SEQUENCE</scope>
    <source>
        <strain evidence="7">NVP60</strain>
    </source>
</reference>
<gene>
    <name evidence="7" type="ORF">BGZ97_000571</name>
</gene>
<dbReference type="SUPFAM" id="SSF48264">
    <property type="entry name" value="Cytochrome P450"/>
    <property type="match status" value="1"/>
</dbReference>
<keyword evidence="4 5" id="KW-0408">Iron</keyword>
<dbReference type="PRINTS" id="PR00463">
    <property type="entry name" value="EP450I"/>
</dbReference>
<dbReference type="InterPro" id="IPR001128">
    <property type="entry name" value="Cyt_P450"/>
</dbReference>
<dbReference type="Gene3D" id="1.10.630.10">
    <property type="entry name" value="Cytochrome P450"/>
    <property type="match status" value="1"/>
</dbReference>
<name>A0A9P6R264_9FUNG</name>
<comment type="cofactor">
    <cofactor evidence="5">
        <name>heme</name>
        <dbReference type="ChEBI" id="CHEBI:30413"/>
    </cofactor>
</comment>
<dbReference type="GO" id="GO:0020037">
    <property type="term" value="F:heme binding"/>
    <property type="evidence" value="ECO:0007669"/>
    <property type="project" value="InterPro"/>
</dbReference>
<evidence type="ECO:0000256" key="6">
    <source>
        <dbReference type="RuleBase" id="RU000461"/>
    </source>
</evidence>
<evidence type="ECO:0000256" key="5">
    <source>
        <dbReference type="PIRSR" id="PIRSR602401-1"/>
    </source>
</evidence>
<dbReference type="PRINTS" id="PR00385">
    <property type="entry name" value="P450"/>
</dbReference>
<dbReference type="Proteomes" id="UP000823405">
    <property type="component" value="Unassembled WGS sequence"/>
</dbReference>
<dbReference type="InterPro" id="IPR036396">
    <property type="entry name" value="Cyt_P450_sf"/>
</dbReference>
<evidence type="ECO:0000256" key="1">
    <source>
        <dbReference type="ARBA" id="ARBA00010617"/>
    </source>
</evidence>
<protein>
    <recommendedName>
        <fullName evidence="9">Cytochrome P450</fullName>
    </recommendedName>
</protein>
<evidence type="ECO:0000313" key="7">
    <source>
        <dbReference type="EMBL" id="KAG0306936.1"/>
    </source>
</evidence>
<comment type="similarity">
    <text evidence="1 6">Belongs to the cytochrome P450 family.</text>
</comment>
<accession>A0A9P6R264</accession>
<dbReference type="GO" id="GO:0016705">
    <property type="term" value="F:oxidoreductase activity, acting on paired donors, with incorporation or reduction of molecular oxygen"/>
    <property type="evidence" value="ECO:0007669"/>
    <property type="project" value="InterPro"/>
</dbReference>
<evidence type="ECO:0000256" key="2">
    <source>
        <dbReference type="ARBA" id="ARBA00022723"/>
    </source>
</evidence>
<dbReference type="GO" id="GO:0006629">
    <property type="term" value="P:lipid metabolic process"/>
    <property type="evidence" value="ECO:0007669"/>
    <property type="project" value="UniProtKB-ARBA"/>
</dbReference>
<feature type="binding site" description="axial binding residue" evidence="5">
    <location>
        <position position="456"/>
    </location>
    <ligand>
        <name>heme</name>
        <dbReference type="ChEBI" id="CHEBI:30413"/>
    </ligand>
    <ligandPart>
        <name>Fe</name>
        <dbReference type="ChEBI" id="CHEBI:18248"/>
    </ligandPart>
</feature>
<sequence length="520" mass="58462">MAITELVKNVLQHATRANNLKLLLTLSAFFIYKYRSHAIGTRRRSDLKEPKGAYPLLGHMPLLAMIPGTKLYDFFEKNYRELGPVWSISLPVIGRMIQGDSPEMVEHVLKSNFWAYEKGPLLKGALGDLFGSGIFASDGANWKFQRRQASHIFNVKAFREYTSDVFVIEAQKVLEYLGKAADAGTEIDFHQLMLHFTLDSFGAVSFGESFGCLENIEGKVDFAVSFDDLTATCSDRLMDPAWKIREALTSVGAKAKYDKALIRKHSLEIIQRRRSEGFKTVSTKKDLLQLFMEATDDEGEPLSDEYLVDIILNFTIAGRDTTAQALSWMFYLINRDGTDKSIMKTLIQEVDDVLGDDLPSYDTHKQQKYAEACFNEALRIFPSVPRNLKICVQDDILPDGTKIYAGEWFTWSSYVMGRSEAIWGPDVLEYKPSRWIDTEKPSQGKFSSFHAGPRVCLGMNFAILEALTVIGMILQKFELTLVDSAKLPPYGVSVTMPMLEGLPMRVTRRQAKEGGGAVAV</sequence>
<keyword evidence="2 5" id="KW-0479">Metal-binding</keyword>
<evidence type="ECO:0000313" key="8">
    <source>
        <dbReference type="Proteomes" id="UP000823405"/>
    </source>
</evidence>
<evidence type="ECO:0000256" key="4">
    <source>
        <dbReference type="ARBA" id="ARBA00023004"/>
    </source>
</evidence>
<keyword evidence="5 6" id="KW-0349">Heme</keyword>
<dbReference type="OrthoDB" id="1470350at2759"/>
<comment type="caution">
    <text evidence="7">The sequence shown here is derived from an EMBL/GenBank/DDBJ whole genome shotgun (WGS) entry which is preliminary data.</text>
</comment>
<dbReference type="InterPro" id="IPR017972">
    <property type="entry name" value="Cyt_P450_CS"/>
</dbReference>
<keyword evidence="8" id="KW-1185">Reference proteome</keyword>
<evidence type="ECO:0008006" key="9">
    <source>
        <dbReference type="Google" id="ProtNLM"/>
    </source>
</evidence>
<dbReference type="AlphaFoldDB" id="A0A9P6R264"/>
<dbReference type="InterPro" id="IPR002401">
    <property type="entry name" value="Cyt_P450_E_grp-I"/>
</dbReference>
<keyword evidence="6" id="KW-0503">Monooxygenase</keyword>
<proteinExistence type="inferred from homology"/>
<organism evidence="7 8">
    <name type="scientific">Linnemannia gamsii</name>
    <dbReference type="NCBI Taxonomy" id="64522"/>
    <lineage>
        <taxon>Eukaryota</taxon>
        <taxon>Fungi</taxon>
        <taxon>Fungi incertae sedis</taxon>
        <taxon>Mucoromycota</taxon>
        <taxon>Mortierellomycotina</taxon>
        <taxon>Mortierellomycetes</taxon>
        <taxon>Mortierellales</taxon>
        <taxon>Mortierellaceae</taxon>
        <taxon>Linnemannia</taxon>
    </lineage>
</organism>
<evidence type="ECO:0000256" key="3">
    <source>
        <dbReference type="ARBA" id="ARBA00023002"/>
    </source>
</evidence>
<dbReference type="PROSITE" id="PS00086">
    <property type="entry name" value="CYTOCHROME_P450"/>
    <property type="match status" value="1"/>
</dbReference>
<dbReference type="EMBL" id="JAAAIN010001101">
    <property type="protein sequence ID" value="KAG0306936.1"/>
    <property type="molecule type" value="Genomic_DNA"/>
</dbReference>